<organism evidence="10 11">
    <name type="scientific">Rubidibacter lacunae KORDI 51-2</name>
    <dbReference type="NCBI Taxonomy" id="582515"/>
    <lineage>
        <taxon>Bacteria</taxon>
        <taxon>Bacillati</taxon>
        <taxon>Cyanobacteriota</taxon>
        <taxon>Cyanophyceae</taxon>
        <taxon>Oscillatoriophycideae</taxon>
        <taxon>Chroococcales</taxon>
        <taxon>Aphanothecaceae</taxon>
        <taxon>Rubidibacter</taxon>
    </lineage>
</organism>
<dbReference type="FunCoup" id="U5DGB4">
    <property type="interactions" value="237"/>
</dbReference>
<dbReference type="Gene3D" id="1.10.630.10">
    <property type="entry name" value="Cytochrome P450"/>
    <property type="match status" value="1"/>
</dbReference>
<evidence type="ECO:0000313" key="10">
    <source>
        <dbReference type="EMBL" id="ERN40616.1"/>
    </source>
</evidence>
<dbReference type="PRINTS" id="PR00463">
    <property type="entry name" value="EP450I"/>
</dbReference>
<name>U5DGB4_9CHRO</name>
<feature type="compositionally biased region" description="Basic and acidic residues" evidence="9">
    <location>
        <begin position="364"/>
        <end position="375"/>
    </location>
</feature>
<keyword evidence="6 8" id="KW-0503">Monooxygenase</keyword>
<dbReference type="InterPro" id="IPR017972">
    <property type="entry name" value="Cyt_P450_CS"/>
</dbReference>
<dbReference type="AlphaFoldDB" id="U5DGB4"/>
<evidence type="ECO:0000313" key="11">
    <source>
        <dbReference type="Proteomes" id="UP000016960"/>
    </source>
</evidence>
<dbReference type="GO" id="GO:0016705">
    <property type="term" value="F:oxidoreductase activity, acting on paired donors, with incorporation or reduction of molecular oxygen"/>
    <property type="evidence" value="ECO:0007669"/>
    <property type="project" value="InterPro"/>
</dbReference>
<protein>
    <submittedName>
        <fullName evidence="10">Cytochrome P450</fullName>
    </submittedName>
</protein>
<comment type="caution">
    <text evidence="10">The sequence shown here is derived from an EMBL/GenBank/DDBJ whole genome shotgun (WGS) entry which is preliminary data.</text>
</comment>
<reference evidence="10 11" key="1">
    <citation type="submission" date="2013-05" db="EMBL/GenBank/DDBJ databases">
        <title>Draft genome sequence of Rubidibacter lacunae KORDI 51-2.</title>
        <authorList>
            <person name="Choi D.H."/>
            <person name="Noh J.H."/>
            <person name="Kwon K.-K."/>
            <person name="Lee J.-H."/>
            <person name="Ryu J.-Y."/>
        </authorList>
    </citation>
    <scope>NUCLEOTIDE SEQUENCE [LARGE SCALE GENOMIC DNA]</scope>
    <source>
        <strain evidence="10 11">KORDI 51-2</strain>
    </source>
</reference>
<dbReference type="GO" id="GO:0004497">
    <property type="term" value="F:monooxygenase activity"/>
    <property type="evidence" value="ECO:0007669"/>
    <property type="project" value="UniProtKB-KW"/>
</dbReference>
<dbReference type="RefSeq" id="WP_022608422.1">
    <property type="nucleotide sequence ID" value="NZ_ASSJ01000074.1"/>
</dbReference>
<dbReference type="GO" id="GO:0020037">
    <property type="term" value="F:heme binding"/>
    <property type="evidence" value="ECO:0007669"/>
    <property type="project" value="InterPro"/>
</dbReference>
<accession>U5DGB4</accession>
<comment type="cofactor">
    <cofactor evidence="7">
        <name>heme</name>
        <dbReference type="ChEBI" id="CHEBI:30413"/>
    </cofactor>
</comment>
<evidence type="ECO:0000256" key="4">
    <source>
        <dbReference type="ARBA" id="ARBA00023002"/>
    </source>
</evidence>
<dbReference type="InterPro" id="IPR001128">
    <property type="entry name" value="Cyt_P450"/>
</dbReference>
<dbReference type="eggNOG" id="COG2124">
    <property type="taxonomic scope" value="Bacteria"/>
</dbReference>
<evidence type="ECO:0000256" key="2">
    <source>
        <dbReference type="ARBA" id="ARBA00022617"/>
    </source>
</evidence>
<dbReference type="InParanoid" id="U5DGB4"/>
<dbReference type="Pfam" id="PF00067">
    <property type="entry name" value="p450"/>
    <property type="match status" value="1"/>
</dbReference>
<dbReference type="Proteomes" id="UP000016960">
    <property type="component" value="Unassembled WGS sequence"/>
</dbReference>
<evidence type="ECO:0000256" key="3">
    <source>
        <dbReference type="ARBA" id="ARBA00022723"/>
    </source>
</evidence>
<evidence type="ECO:0000256" key="6">
    <source>
        <dbReference type="ARBA" id="ARBA00023033"/>
    </source>
</evidence>
<feature type="region of interest" description="Disordered" evidence="9">
    <location>
        <begin position="364"/>
        <end position="388"/>
    </location>
</feature>
<dbReference type="InterPro" id="IPR036396">
    <property type="entry name" value="Cyt_P450_sf"/>
</dbReference>
<dbReference type="PATRIC" id="fig|582515.4.peg.3226"/>
<dbReference type="PANTHER" id="PTHR24286">
    <property type="entry name" value="CYTOCHROME P450 26"/>
    <property type="match status" value="1"/>
</dbReference>
<dbReference type="InterPro" id="IPR002401">
    <property type="entry name" value="Cyt_P450_E_grp-I"/>
</dbReference>
<gene>
    <name evidence="10" type="ORF">KR51_00028730</name>
</gene>
<keyword evidence="2 7" id="KW-0349">Heme</keyword>
<feature type="binding site" description="axial binding residue" evidence="7">
    <location>
        <position position="399"/>
    </location>
    <ligand>
        <name>heme</name>
        <dbReference type="ChEBI" id="CHEBI:30413"/>
    </ligand>
    <ligandPart>
        <name>Fe</name>
        <dbReference type="ChEBI" id="CHEBI:18248"/>
    </ligandPart>
</feature>
<dbReference type="PANTHER" id="PTHR24286:SF384">
    <property type="entry name" value="P450, PUTATIVE (EUROFUNG)-RELATED"/>
    <property type="match status" value="1"/>
</dbReference>
<dbReference type="SMR" id="U5DGB4"/>
<proteinExistence type="inferred from homology"/>
<evidence type="ECO:0000256" key="7">
    <source>
        <dbReference type="PIRSR" id="PIRSR602401-1"/>
    </source>
</evidence>
<dbReference type="GO" id="GO:0016125">
    <property type="term" value="P:sterol metabolic process"/>
    <property type="evidence" value="ECO:0007669"/>
    <property type="project" value="TreeGrafter"/>
</dbReference>
<dbReference type="EMBL" id="ASSJ01000074">
    <property type="protein sequence ID" value="ERN40616.1"/>
    <property type="molecule type" value="Genomic_DNA"/>
</dbReference>
<sequence length="455" mass="51561">MPIEPLPLTARFMNTTTSAASLPPGTLGLPFIGETLAFLRDRNFARDRAARYGPIFKTHLLGRPTVFVCSEEGCRFVLANESKYFVVSWPPSTRKLLGSLSLALQTGGVHYQRRRILAQAFQPRALAGYIETMDAICCSFIERWLQVRSLAWYPELRQLTFDIACKLFVGMDSGSHNELGEQFELWCQGLFTLPLNFPWTRFGRARRNRDWLLQQLEEIIRKRQESDDPGDDALGLLVRSRDEDGSQLGLDELKDQVLLLLFAGHETLTSSLVSFCLLVGQHPDVRDRLLAELDRLPDDAPLTLESLQQLTYLEQVLQEVMRCIPPVGGGFRTVIQECELDGYRLPEGWGVIYQIAQLHMNPDRYPDPDRFDPDRFAPGSDNPSQTYSYAPFGGGLRECLGKEFARLEMKIVAVRVLQACDWTITPDQDLSLVVIPSPRPRDGLRVVMRDRRSAG</sequence>
<keyword evidence="4 8" id="KW-0560">Oxidoreductase</keyword>
<keyword evidence="5 7" id="KW-0408">Iron</keyword>
<evidence type="ECO:0000256" key="8">
    <source>
        <dbReference type="RuleBase" id="RU000461"/>
    </source>
</evidence>
<keyword evidence="3 7" id="KW-0479">Metal-binding</keyword>
<dbReference type="GO" id="GO:0005506">
    <property type="term" value="F:iron ion binding"/>
    <property type="evidence" value="ECO:0007669"/>
    <property type="project" value="InterPro"/>
</dbReference>
<evidence type="ECO:0000256" key="9">
    <source>
        <dbReference type="SAM" id="MobiDB-lite"/>
    </source>
</evidence>
<evidence type="ECO:0000256" key="5">
    <source>
        <dbReference type="ARBA" id="ARBA00023004"/>
    </source>
</evidence>
<dbReference type="PRINTS" id="PR00385">
    <property type="entry name" value="P450"/>
</dbReference>
<dbReference type="CDD" id="cd11044">
    <property type="entry name" value="CYP120A1_CYP26-like"/>
    <property type="match status" value="1"/>
</dbReference>
<dbReference type="PROSITE" id="PS00086">
    <property type="entry name" value="CYTOCHROME_P450"/>
    <property type="match status" value="1"/>
</dbReference>
<comment type="similarity">
    <text evidence="1 8">Belongs to the cytochrome P450 family.</text>
</comment>
<evidence type="ECO:0000256" key="1">
    <source>
        <dbReference type="ARBA" id="ARBA00010617"/>
    </source>
</evidence>
<dbReference type="SUPFAM" id="SSF48264">
    <property type="entry name" value="Cytochrome P450"/>
    <property type="match status" value="1"/>
</dbReference>
<dbReference type="STRING" id="582515.KR51_00028730"/>
<keyword evidence="11" id="KW-1185">Reference proteome</keyword>